<protein>
    <submittedName>
        <fullName evidence="3">DUF1343 domain-containing protein</fullName>
    </submittedName>
</protein>
<evidence type="ECO:0000259" key="1">
    <source>
        <dbReference type="Pfam" id="PF07075"/>
    </source>
</evidence>
<reference evidence="3 4" key="1">
    <citation type="submission" date="2023-05" db="EMBL/GenBank/DDBJ databases">
        <title>Novel species of genus Flectobacillus isolated from stream in China.</title>
        <authorList>
            <person name="Lu H."/>
        </authorList>
    </citation>
    <scope>NUCLEOTIDE SEQUENCE [LARGE SCALE GENOMIC DNA]</scope>
    <source>
        <strain evidence="3 4">KCTC 42575</strain>
    </source>
</reference>
<accession>A0ABT6Y8A6</accession>
<dbReference type="PANTHER" id="PTHR42915:SF1">
    <property type="entry name" value="PEPTIDOGLYCAN BETA-N-ACETYLMURAMIDASE NAMZ"/>
    <property type="match status" value="1"/>
</dbReference>
<feature type="domain" description="Peptidoglycan beta-N-acetylmuramidase NamZ C-terminal" evidence="2">
    <location>
        <begin position="229"/>
        <end position="387"/>
    </location>
</feature>
<keyword evidence="4" id="KW-1185">Reference proteome</keyword>
<dbReference type="InterPro" id="IPR048503">
    <property type="entry name" value="NamZ_C"/>
</dbReference>
<evidence type="ECO:0000259" key="2">
    <source>
        <dbReference type="Pfam" id="PF20732"/>
    </source>
</evidence>
<dbReference type="Pfam" id="PF20732">
    <property type="entry name" value="NamZ_C"/>
    <property type="match status" value="1"/>
</dbReference>
<proteinExistence type="predicted"/>
<dbReference type="Pfam" id="PF07075">
    <property type="entry name" value="NamZ_N"/>
    <property type="match status" value="1"/>
</dbReference>
<dbReference type="PANTHER" id="PTHR42915">
    <property type="entry name" value="HYPOTHETICAL 460 KDA PROTEIN IN FEUA-SIGW INTERGENIC REGION [PRECURSOR]"/>
    <property type="match status" value="1"/>
</dbReference>
<dbReference type="InterPro" id="IPR048502">
    <property type="entry name" value="NamZ_N"/>
</dbReference>
<sequence length="387" mass="43626">MKSTIQFGVDHLMTNFDPLKFGKIGLVTNDAAFTSSGKRSRIALLEAGFEITKLFSPEHGISAKGADGAFMPNGTDLSTDLPIVSLYGEKLAPSTADLDEIDTVLFDVPDIGLRYYTYLWTLSYVLEECSRNQKRLVILDRPNPLSGVIEGPMLDEERCSSFIGRWDIPVRHGCTLGELAKLFNSEKQLKVDLQIIPCLNWQKNMFFSDWNLDFQPTSPAILSWECMLAYPVTAYLEATNLSDGRGSDTPFAQIGAPWLIDINLTRFLEITTAIEVEPCQFIPEEGKFRGELCLGIKLKVTNPSLYHPTLAGLCLIKTIREQYPKYFAWKPYPTRANPAGTRHLDLLLGVFEAEKLFDLPWDAFLSSVLDLTNTNKWQERVKPHLLY</sequence>
<comment type="caution">
    <text evidence="3">The sequence shown here is derived from an EMBL/GenBank/DDBJ whole genome shotgun (WGS) entry which is preliminary data.</text>
</comment>
<dbReference type="Proteomes" id="UP001236507">
    <property type="component" value="Unassembled WGS sequence"/>
</dbReference>
<evidence type="ECO:0000313" key="4">
    <source>
        <dbReference type="Proteomes" id="UP001236507"/>
    </source>
</evidence>
<evidence type="ECO:0000313" key="3">
    <source>
        <dbReference type="EMBL" id="MDI9859761.1"/>
    </source>
</evidence>
<dbReference type="Gene3D" id="3.40.50.12170">
    <property type="entry name" value="Uncharacterised protein PF07075, DUF1343"/>
    <property type="match status" value="1"/>
</dbReference>
<dbReference type="Gene3D" id="3.90.1150.140">
    <property type="match status" value="1"/>
</dbReference>
<gene>
    <name evidence="3" type="ORF">QM524_11125</name>
</gene>
<dbReference type="EMBL" id="JASHIF010000009">
    <property type="protein sequence ID" value="MDI9859761.1"/>
    <property type="molecule type" value="Genomic_DNA"/>
</dbReference>
<name>A0ABT6Y8A6_9BACT</name>
<feature type="domain" description="Peptidoglycan beta-N-acetylmuramidase NamZ N-terminal" evidence="1">
    <location>
        <begin position="24"/>
        <end position="223"/>
    </location>
</feature>
<dbReference type="InterPro" id="IPR008302">
    <property type="entry name" value="NamZ"/>
</dbReference>
<organism evidence="3 4">
    <name type="scientific">Flectobacillus roseus</name>
    <dbReference type="NCBI Taxonomy" id="502259"/>
    <lineage>
        <taxon>Bacteria</taxon>
        <taxon>Pseudomonadati</taxon>
        <taxon>Bacteroidota</taxon>
        <taxon>Cytophagia</taxon>
        <taxon>Cytophagales</taxon>
        <taxon>Flectobacillaceae</taxon>
        <taxon>Flectobacillus</taxon>
    </lineage>
</organism>
<dbReference type="PIRSF" id="PIRSF016719">
    <property type="entry name" value="UCP016719"/>
    <property type="match status" value="1"/>
</dbReference>
<dbReference type="RefSeq" id="WP_283344641.1">
    <property type="nucleotide sequence ID" value="NZ_JASHIF010000009.1"/>
</dbReference>